<dbReference type="KEGG" id="sliu:111361036"/>
<evidence type="ECO:0000259" key="2">
    <source>
        <dbReference type="PROSITE" id="PS50878"/>
    </source>
</evidence>
<feature type="compositionally biased region" description="Low complexity" evidence="1">
    <location>
        <begin position="71"/>
        <end position="98"/>
    </location>
</feature>
<feature type="compositionally biased region" description="Polar residues" evidence="1">
    <location>
        <begin position="209"/>
        <end position="221"/>
    </location>
</feature>
<dbReference type="CDD" id="cd01650">
    <property type="entry name" value="RT_nLTR_like"/>
    <property type="match status" value="1"/>
</dbReference>
<dbReference type="GeneID" id="111361036"/>
<sequence length="1301" mass="150402">METRSKKKRIGPLPGGDRRGTPGADAGCFSMRSVSGVELNRRASTKKHVTAEISDDADLQTNRSNTPLEPYSPSTISYTPSRSSSPSIPSSPVSHTVSPTPALNVARGANAFLPASTKAGKPRVRMKWSKEVNIFIMRTYFYITKLETDMTIYRKVLHELFCRQYPEVNVSEQRISDQRRTIVRNKLLSQEIIDQIKEETRKQLEAESENSSNTDLSPQNIQTNDQQTQPLTQTQPLNMQSQPYNYTQITHSSTQTESITLTLENDIDTLTAVEQAPITEEYTQQLYDKFQTTLTQYSGMDPASRPRLPKLLYNRNLFRLVNLFNESILAHFISEDNQLTDLHTIIYCTALVISEELNFKITENTGNSRPRISIKPPWQQRLEKGIEKLRADCGRLTQYINNNRSNKVVKRVEAIFKNTRIHTRHENNNRTPHEFLDTLKQKLALKVHRLRRYKKAQQRRNDNAIFAKNEKIFYRKLNTSHTNISDNQSTIPSKEQLESFWAGIWEESISHNDRSAWITEEETKWAGIDEMEFIEITESDIANVTGRLHNWKSPGIDKVHNFWYKKLTILHKHIAKNLTEIVLGKQRIPEFIATGITYMLPKAKHSSQPSQYRPITCLPTIYKILTSAITIKVNAHIERYKIMAEEQKGCRRGHMGCKEQLIIDSTIHKHATSKNRNLHCTYIDYKKAFDSVPHSWLIKILEIYKINNKIVDFLRNIMPHWKTTLQINTTNDNVVTRQIRIKKGIYQGDSLSPLWFCLALNPLSHLLQRCHAGYCLKHSSDETVISHLVYMDDIKLYAKSDKDMKTLVDITATFSNDINMQFGLDKCKTLHIVRGKIQPGNYVVNDRDIITAMEQTDLYKYLGYTQLKGLDHIKIKNSLTTEYKRRLNAVCKTQLSGKHLIKAINTFAVPILTYSFGVIKWTKTDTEQLERTTRTTLTKHNNLHPKSAIERLTIKRQNGGRGLIDISHLCQKQICKLKSFFHSKSQTSDIHKAIVSNDTNYTPLNLNEPIDVENFNETDPQKEKLENWKRKVLHGRHPHDLEQAHVNTIASNKWLKIGNLFPETEGFIIAIQDQIINTKNYKKYIIKDPTVTDDKCRKCHIQPETIQHITGACTTLTQTDYTHRHNQIVNVIHQKLALKYTLIQNTNTPYYKYTPETVLENTTHKLYYDRAILTDRTIHYNRPDITLQDKVNNITYLIDIAVPNTHKIQKTITEKITKYAELKDEVARIWKQNKVYVVPIVLSTTGVIPNHLLHSLKLLDLKETLYITLQKAAILNTCRIVRKFMQIEDNEINHQTTPTNT</sequence>
<dbReference type="Pfam" id="PF00078">
    <property type="entry name" value="RVT_1"/>
    <property type="match status" value="1"/>
</dbReference>
<evidence type="ECO:0000313" key="4">
    <source>
        <dbReference type="RefSeq" id="XP_022833132.1"/>
    </source>
</evidence>
<proteinExistence type="predicted"/>
<name>A0A9J7ERZ6_SPOLT</name>
<dbReference type="Proteomes" id="UP000301870">
    <property type="component" value="Chromosome Z"/>
</dbReference>
<organism evidence="3 4">
    <name type="scientific">Spodoptera litura</name>
    <name type="common">Asian cotton leafworm</name>
    <dbReference type="NCBI Taxonomy" id="69820"/>
    <lineage>
        <taxon>Eukaryota</taxon>
        <taxon>Metazoa</taxon>
        <taxon>Ecdysozoa</taxon>
        <taxon>Arthropoda</taxon>
        <taxon>Hexapoda</taxon>
        <taxon>Insecta</taxon>
        <taxon>Pterygota</taxon>
        <taxon>Neoptera</taxon>
        <taxon>Endopterygota</taxon>
        <taxon>Lepidoptera</taxon>
        <taxon>Glossata</taxon>
        <taxon>Ditrysia</taxon>
        <taxon>Noctuoidea</taxon>
        <taxon>Noctuidae</taxon>
        <taxon>Amphipyrinae</taxon>
        <taxon>Spodoptera</taxon>
    </lineage>
</organism>
<feature type="domain" description="Reverse transcriptase" evidence="2">
    <location>
        <begin position="581"/>
        <end position="866"/>
    </location>
</feature>
<evidence type="ECO:0000256" key="1">
    <source>
        <dbReference type="SAM" id="MobiDB-lite"/>
    </source>
</evidence>
<dbReference type="InterPro" id="IPR000477">
    <property type="entry name" value="RT_dom"/>
</dbReference>
<dbReference type="GO" id="GO:0071897">
    <property type="term" value="P:DNA biosynthetic process"/>
    <property type="evidence" value="ECO:0007669"/>
    <property type="project" value="UniProtKB-ARBA"/>
</dbReference>
<dbReference type="PROSITE" id="PS50878">
    <property type="entry name" value="RT_POL"/>
    <property type="match status" value="1"/>
</dbReference>
<reference evidence="4" key="1">
    <citation type="submission" date="2025-08" db="UniProtKB">
        <authorList>
            <consortium name="RefSeq"/>
        </authorList>
    </citation>
    <scope>IDENTIFICATION</scope>
    <source>
        <strain evidence="4">Ishihara</strain>
        <tissue evidence="4">Whole body</tissue>
    </source>
</reference>
<feature type="region of interest" description="Disordered" evidence="1">
    <location>
        <begin position="1"/>
        <end position="98"/>
    </location>
</feature>
<dbReference type="SUPFAM" id="SSF56672">
    <property type="entry name" value="DNA/RNA polymerases"/>
    <property type="match status" value="1"/>
</dbReference>
<dbReference type="RefSeq" id="XP_022833132.1">
    <property type="nucleotide sequence ID" value="XM_022977364.1"/>
</dbReference>
<feature type="region of interest" description="Disordered" evidence="1">
    <location>
        <begin position="201"/>
        <end position="223"/>
    </location>
</feature>
<feature type="compositionally biased region" description="Basic residues" evidence="1">
    <location>
        <begin position="1"/>
        <end position="10"/>
    </location>
</feature>
<protein>
    <submittedName>
        <fullName evidence="4">Uncharacterized protein LOC111361036</fullName>
    </submittedName>
</protein>
<dbReference type="PANTHER" id="PTHR35450:SF2">
    <property type="entry name" value="REVERSE TRANSCRIPTASE DOMAIN-CONTAINING PROTEIN"/>
    <property type="match status" value="1"/>
</dbReference>
<evidence type="ECO:0000313" key="3">
    <source>
        <dbReference type="Proteomes" id="UP000301870"/>
    </source>
</evidence>
<dbReference type="InterPro" id="IPR043502">
    <property type="entry name" value="DNA/RNA_pol_sf"/>
</dbReference>
<dbReference type="OrthoDB" id="2194416at2759"/>
<dbReference type="PANTHER" id="PTHR35450">
    <property type="entry name" value="REVERSE TRANSCRIPTASE DOMAIN-CONTAINING PROTEIN"/>
    <property type="match status" value="1"/>
</dbReference>
<keyword evidence="3" id="KW-1185">Reference proteome</keyword>
<gene>
    <name evidence="4" type="primary">LOC111361036</name>
</gene>
<accession>A0A9J7ERZ6</accession>